<reference evidence="2" key="1">
    <citation type="submission" date="2020-02" db="EMBL/GenBank/DDBJ databases">
        <authorList>
            <person name="Enbody D E."/>
            <person name="Pettersson E M."/>
        </authorList>
    </citation>
    <scope>NUCLEOTIDE SEQUENCE [LARGE SCALE GENOMIC DNA]</scope>
</reference>
<dbReference type="AlphaFoldDB" id="A0A8U8B787"/>
<organism evidence="2 3">
    <name type="scientific">Geospiza parvula</name>
    <name type="common">Small tree-finch</name>
    <name type="synonym">Camarhynchus parvulus</name>
    <dbReference type="NCBI Taxonomy" id="87175"/>
    <lineage>
        <taxon>Eukaryota</taxon>
        <taxon>Metazoa</taxon>
        <taxon>Chordata</taxon>
        <taxon>Craniata</taxon>
        <taxon>Vertebrata</taxon>
        <taxon>Euteleostomi</taxon>
        <taxon>Archelosauria</taxon>
        <taxon>Archosauria</taxon>
        <taxon>Dinosauria</taxon>
        <taxon>Saurischia</taxon>
        <taxon>Theropoda</taxon>
        <taxon>Coelurosauria</taxon>
        <taxon>Aves</taxon>
        <taxon>Neognathae</taxon>
        <taxon>Neoaves</taxon>
        <taxon>Telluraves</taxon>
        <taxon>Australaves</taxon>
        <taxon>Passeriformes</taxon>
        <taxon>Thraupidae</taxon>
        <taxon>Camarhynchus</taxon>
    </lineage>
</organism>
<name>A0A8U8B787_GEOPR</name>
<dbReference type="Ensembl" id="ENSCPVT00000028812.1">
    <property type="protein sequence ID" value="ENSCPVP00000026447.1"/>
    <property type="gene ID" value="ENSCPVG00000018404.1"/>
</dbReference>
<dbReference type="Pfam" id="PF25794">
    <property type="entry name" value="SACS"/>
    <property type="match status" value="1"/>
</dbReference>
<feature type="domain" description="Sacsin/Nov" evidence="1">
    <location>
        <begin position="43"/>
        <end position="279"/>
    </location>
</feature>
<dbReference type="Proteomes" id="UP000694382">
    <property type="component" value="Chromosome 20"/>
</dbReference>
<keyword evidence="3" id="KW-1185">Reference proteome</keyword>
<dbReference type="InterPro" id="IPR036890">
    <property type="entry name" value="HATPase_C_sf"/>
</dbReference>
<proteinExistence type="predicted"/>
<evidence type="ECO:0000313" key="2">
    <source>
        <dbReference type="Ensembl" id="ENSCPVP00000026447.1"/>
    </source>
</evidence>
<dbReference type="PANTHER" id="PTHR46919:SF2">
    <property type="entry name" value="SACSIN"/>
    <property type="match status" value="1"/>
</dbReference>
<evidence type="ECO:0000259" key="1">
    <source>
        <dbReference type="Pfam" id="PF25794"/>
    </source>
</evidence>
<reference evidence="2" key="2">
    <citation type="submission" date="2025-08" db="UniProtKB">
        <authorList>
            <consortium name="Ensembl"/>
        </authorList>
    </citation>
    <scope>IDENTIFICATION</scope>
</reference>
<dbReference type="SUPFAM" id="SSF55874">
    <property type="entry name" value="ATPase domain of HSP90 chaperone/DNA topoisomerase II/histidine kinase"/>
    <property type="match status" value="1"/>
</dbReference>
<reference evidence="2" key="3">
    <citation type="submission" date="2025-09" db="UniProtKB">
        <authorList>
            <consortium name="Ensembl"/>
        </authorList>
    </citation>
    <scope>IDENTIFICATION</scope>
</reference>
<sequence length="563" mass="63168">MATPGARCRTPASCTRLWRDTLSWECEVITDHLSLWAQPFGPHEDLPTRLKNILKEYSASAPDLVKEVLQNADDAGAGLLHFVWDRRQHPVKATFSEEWKILQGPALCIYNDRPFQQRDIEGIQHLGVGSKQGRQDVTGKYGLGFNTVYHFTDCPAFLTGDSTLCVSDPHLYYVPTATTEKPGSMFTVNTDFKKNFPDIYDTFLPSFFDLKQGVLFRLPLRTAAEAAKSRVSDMVVRDQDLKNMEETLAKEGEDLVLFLRHVHTIIFSEIPPDGKELVEKLRVTTELTEEDAKLRQDFQARLSQATDGNSPTPLSYTMKVKNSRAKTTSLWRVISQIGVQDGAEESPELKWLPYGAVAARMEPLKRVMGRAFCTLPLPLVTGLPLHINANFSVDAARCRLHWDKGGTGATWNGFLLRRLVVPLYCYFLTGKPWSQKSSSISPWNSARSTWTPTSSTFPHLQQICEEFIEAQVNTVVLGPDSLQRFLKALALPVPCKLAETPLRNPESCSYLLRYLTGRNRHSQGTHKDGDKAILEGLPLLATEDGLLNAFSSQHPVFKNSFAK</sequence>
<accession>A0A8U8B787</accession>
<dbReference type="InterPro" id="IPR058210">
    <property type="entry name" value="SACS/Nov_dom"/>
</dbReference>
<dbReference type="NCBIfam" id="NF047352">
    <property type="entry name" value="P_loop_sacsin"/>
    <property type="match status" value="1"/>
</dbReference>
<evidence type="ECO:0000313" key="3">
    <source>
        <dbReference type="Proteomes" id="UP000694382"/>
    </source>
</evidence>
<dbReference type="PANTHER" id="PTHR46919">
    <property type="entry name" value="ZINC FINGER, C3HC4 TYPE (RING FINGER) FAMILY PROTEIN"/>
    <property type="match status" value="1"/>
</dbReference>
<protein>
    <recommendedName>
        <fullName evidence="1">Sacsin/Nov domain-containing protein</fullName>
    </recommendedName>
</protein>